<dbReference type="AlphaFoldDB" id="A0A834FUS5"/>
<dbReference type="EMBL" id="WJXA01000379">
    <property type="protein sequence ID" value="KAF7113032.1"/>
    <property type="molecule type" value="Genomic_DNA"/>
</dbReference>
<name>A0A834FUS5_RHOSS</name>
<accession>A0A834FUS5</accession>
<dbReference type="Proteomes" id="UP000626092">
    <property type="component" value="Unassembled WGS sequence"/>
</dbReference>
<comment type="caution">
    <text evidence="2">The sequence shown here is derived from an EMBL/GenBank/DDBJ whole genome shotgun (WGS) entry which is preliminary data.</text>
</comment>
<evidence type="ECO:0000313" key="3">
    <source>
        <dbReference type="Proteomes" id="UP000626092"/>
    </source>
</evidence>
<gene>
    <name evidence="2" type="ORF">RHSIM_RhsimUnG0167200</name>
</gene>
<organism evidence="2 3">
    <name type="scientific">Rhododendron simsii</name>
    <name type="common">Sims's rhododendron</name>
    <dbReference type="NCBI Taxonomy" id="118357"/>
    <lineage>
        <taxon>Eukaryota</taxon>
        <taxon>Viridiplantae</taxon>
        <taxon>Streptophyta</taxon>
        <taxon>Embryophyta</taxon>
        <taxon>Tracheophyta</taxon>
        <taxon>Spermatophyta</taxon>
        <taxon>Magnoliopsida</taxon>
        <taxon>eudicotyledons</taxon>
        <taxon>Gunneridae</taxon>
        <taxon>Pentapetalae</taxon>
        <taxon>asterids</taxon>
        <taxon>Ericales</taxon>
        <taxon>Ericaceae</taxon>
        <taxon>Ericoideae</taxon>
        <taxon>Rhodoreae</taxon>
        <taxon>Rhododendron</taxon>
    </lineage>
</organism>
<feature type="region of interest" description="Disordered" evidence="1">
    <location>
        <begin position="54"/>
        <end position="103"/>
    </location>
</feature>
<evidence type="ECO:0000256" key="1">
    <source>
        <dbReference type="SAM" id="MobiDB-lite"/>
    </source>
</evidence>
<sequence length="261" mass="29335">MGVHTCETSTPNQFKTLNSVVNKSKVVDDMPTSCFVQYNMGIDTRNERIEMDDVVSPSPASGFKSRGGTSKGTDTGKRKIQQDTDEVVGSPPPVSASKSRASLSRGVESTKQGYYHSQFPLYNVRLILDNLNLNDCDLKKLCDSYFGDANFTADLSSCSMMKVLYLALWLKYGDLYIADVSKFNIANVERQPLQHERDWYECGRATDDTERLKLLMDLIVDPNNREADTVVKKFDEWQAVKAKTGFVYAGGHLVRLHTYNL</sequence>
<protein>
    <submittedName>
        <fullName evidence="2">Uncharacterized protein</fullName>
    </submittedName>
</protein>
<dbReference type="OrthoDB" id="1694156at2759"/>
<keyword evidence="3" id="KW-1185">Reference proteome</keyword>
<evidence type="ECO:0000313" key="2">
    <source>
        <dbReference type="EMBL" id="KAF7113032.1"/>
    </source>
</evidence>
<proteinExistence type="predicted"/>
<reference evidence="2" key="1">
    <citation type="submission" date="2019-11" db="EMBL/GenBank/DDBJ databases">
        <authorList>
            <person name="Liu Y."/>
            <person name="Hou J."/>
            <person name="Li T.-Q."/>
            <person name="Guan C.-H."/>
            <person name="Wu X."/>
            <person name="Wu H.-Z."/>
            <person name="Ling F."/>
            <person name="Zhang R."/>
            <person name="Shi X.-G."/>
            <person name="Ren J.-P."/>
            <person name="Chen E.-F."/>
            <person name="Sun J.-M."/>
        </authorList>
    </citation>
    <scope>NUCLEOTIDE SEQUENCE</scope>
    <source>
        <strain evidence="2">Adult_tree_wgs_1</strain>
        <tissue evidence="2">Leaves</tissue>
    </source>
</reference>